<dbReference type="EMBL" id="FOSV01000002">
    <property type="protein sequence ID" value="SFK45799.1"/>
    <property type="molecule type" value="Genomic_DNA"/>
</dbReference>
<evidence type="ECO:0000256" key="3">
    <source>
        <dbReference type="HAMAP-Rule" id="MF_01077"/>
    </source>
</evidence>
<evidence type="ECO:0000259" key="5">
    <source>
        <dbReference type="Pfam" id="PF02576"/>
    </source>
</evidence>
<dbReference type="InterPro" id="IPR035956">
    <property type="entry name" value="RimP_N_sf"/>
</dbReference>
<dbReference type="Proteomes" id="UP000198804">
    <property type="component" value="Unassembled WGS sequence"/>
</dbReference>
<dbReference type="GO" id="GO:0006412">
    <property type="term" value="P:translation"/>
    <property type="evidence" value="ECO:0007669"/>
    <property type="project" value="TreeGrafter"/>
</dbReference>
<evidence type="ECO:0000313" key="7">
    <source>
        <dbReference type="EMBL" id="SFK45799.1"/>
    </source>
</evidence>
<dbReference type="GO" id="GO:0000028">
    <property type="term" value="P:ribosomal small subunit assembly"/>
    <property type="evidence" value="ECO:0007669"/>
    <property type="project" value="TreeGrafter"/>
</dbReference>
<dbReference type="InterPro" id="IPR028998">
    <property type="entry name" value="RimP_C"/>
</dbReference>
<dbReference type="AlphaFoldDB" id="A0A1I3ZQG5"/>
<feature type="region of interest" description="Disordered" evidence="4">
    <location>
        <begin position="177"/>
        <end position="253"/>
    </location>
</feature>
<dbReference type="InterPro" id="IPR003728">
    <property type="entry name" value="Ribosome_maturation_RimP"/>
</dbReference>
<dbReference type="HAMAP" id="MF_01077">
    <property type="entry name" value="RimP"/>
    <property type="match status" value="1"/>
</dbReference>
<dbReference type="RefSeq" id="WP_091941804.1">
    <property type="nucleotide sequence ID" value="NZ_FOSV01000002.1"/>
</dbReference>
<dbReference type="PANTHER" id="PTHR33867">
    <property type="entry name" value="RIBOSOME MATURATION FACTOR RIMP"/>
    <property type="match status" value="1"/>
</dbReference>
<comment type="subcellular location">
    <subcellularLocation>
        <location evidence="3">Cytoplasm</location>
    </subcellularLocation>
</comment>
<dbReference type="CDD" id="cd01734">
    <property type="entry name" value="YlxS_C"/>
    <property type="match status" value="1"/>
</dbReference>
<keyword evidence="1 3" id="KW-0963">Cytoplasm</keyword>
<feature type="domain" description="Ribosome maturation factor RimP N-terminal" evidence="5">
    <location>
        <begin position="23"/>
        <end position="94"/>
    </location>
</feature>
<evidence type="ECO:0000256" key="1">
    <source>
        <dbReference type="ARBA" id="ARBA00022490"/>
    </source>
</evidence>
<dbReference type="Gene3D" id="3.30.300.70">
    <property type="entry name" value="RimP-like superfamily, N-terminal"/>
    <property type="match status" value="1"/>
</dbReference>
<comment type="similarity">
    <text evidence="3">Belongs to the RimP family.</text>
</comment>
<dbReference type="OrthoDB" id="9805006at2"/>
<dbReference type="NCBIfam" id="NF000932">
    <property type="entry name" value="PRK00092.2-5"/>
    <property type="match status" value="1"/>
</dbReference>
<dbReference type="SUPFAM" id="SSF75420">
    <property type="entry name" value="YhbC-like, N-terminal domain"/>
    <property type="match status" value="1"/>
</dbReference>
<feature type="compositionally biased region" description="Acidic residues" evidence="4">
    <location>
        <begin position="186"/>
        <end position="202"/>
    </location>
</feature>
<reference evidence="8" key="1">
    <citation type="submission" date="2016-10" db="EMBL/GenBank/DDBJ databases">
        <authorList>
            <person name="Varghese N."/>
            <person name="Submissions S."/>
        </authorList>
    </citation>
    <scope>NUCLEOTIDE SEQUENCE [LARGE SCALE GENOMIC DNA]</scope>
    <source>
        <strain evidence="8">CGMCC 1.6474</strain>
    </source>
</reference>
<dbReference type="InterPro" id="IPR036847">
    <property type="entry name" value="RimP_C_sf"/>
</dbReference>
<dbReference type="PANTHER" id="PTHR33867:SF1">
    <property type="entry name" value="RIBOSOME MATURATION FACTOR RIMP"/>
    <property type="match status" value="1"/>
</dbReference>
<dbReference type="Pfam" id="PF02576">
    <property type="entry name" value="RimP_N"/>
    <property type="match status" value="1"/>
</dbReference>
<feature type="domain" description="Ribosome maturation factor RimP C-terminal" evidence="6">
    <location>
        <begin position="97"/>
        <end position="169"/>
    </location>
</feature>
<evidence type="ECO:0000313" key="8">
    <source>
        <dbReference type="Proteomes" id="UP000198804"/>
    </source>
</evidence>
<comment type="function">
    <text evidence="3">Required for maturation of 30S ribosomal subunits.</text>
</comment>
<keyword evidence="8" id="KW-1185">Reference proteome</keyword>
<dbReference type="InterPro" id="IPR028989">
    <property type="entry name" value="RimP_N"/>
</dbReference>
<evidence type="ECO:0000259" key="6">
    <source>
        <dbReference type="Pfam" id="PF17384"/>
    </source>
</evidence>
<proteinExistence type="inferred from homology"/>
<accession>A0A1I3ZQG5</accession>
<gene>
    <name evidence="3" type="primary">rimP</name>
    <name evidence="7" type="ORF">SAMN04488125_10226</name>
</gene>
<dbReference type="Pfam" id="PF17384">
    <property type="entry name" value="DUF150_C"/>
    <property type="match status" value="1"/>
</dbReference>
<keyword evidence="2 3" id="KW-0690">Ribosome biogenesis</keyword>
<name>A0A1I3ZQG5_9HYPH</name>
<evidence type="ECO:0000256" key="4">
    <source>
        <dbReference type="SAM" id="MobiDB-lite"/>
    </source>
</evidence>
<dbReference type="GO" id="GO:0005829">
    <property type="term" value="C:cytosol"/>
    <property type="evidence" value="ECO:0007669"/>
    <property type="project" value="TreeGrafter"/>
</dbReference>
<dbReference type="SUPFAM" id="SSF74942">
    <property type="entry name" value="YhbC-like, C-terminal domain"/>
    <property type="match status" value="1"/>
</dbReference>
<evidence type="ECO:0000256" key="2">
    <source>
        <dbReference type="ARBA" id="ARBA00022517"/>
    </source>
</evidence>
<protein>
    <recommendedName>
        <fullName evidence="3">Ribosome maturation factor RimP</fullName>
    </recommendedName>
</protein>
<organism evidence="7 8">
    <name type="scientific">Methylorubrum salsuginis</name>
    <dbReference type="NCBI Taxonomy" id="414703"/>
    <lineage>
        <taxon>Bacteria</taxon>
        <taxon>Pseudomonadati</taxon>
        <taxon>Pseudomonadota</taxon>
        <taxon>Alphaproteobacteria</taxon>
        <taxon>Hyphomicrobiales</taxon>
        <taxon>Methylobacteriaceae</taxon>
        <taxon>Methylorubrum</taxon>
    </lineage>
</organism>
<sequence>MAEPTEKRLVGETGVAARVAQVVEGPIEGLGFRLVRVKISNAQGCTVQIMAERPDGTMGVDECETVSRAISPLLDLEDPVGGAYYLEVSSPGIDRPLVRVSDFERWAGYEAKVELAVPLDGRKRFRGILNVPSPDGATVAIDLPDVKPGLPSRIELPLRDLAEAHLVLTDDLIRESLRRGSAPPQDGDDLDEEAEDDEDGAEEAPQFRVIPQPKRPKPKADKPVKAKGQKPKGKPGPGVVTKAARLKNRDTLH</sequence>
<dbReference type="STRING" id="414703.SAMN04488125_10226"/>